<name>A0A6I2R2C3_FLAPL</name>
<dbReference type="Proteomes" id="UP000434475">
    <property type="component" value="Unassembled WGS sequence"/>
</dbReference>
<sequence>MSEKELAVCDECGSLFFKGSSQMMGLCPECAHVLYGYPNCPHHFQNGRCVNCYWDGSESAYIKSLKRN</sequence>
<dbReference type="RefSeq" id="WP_021630252.1">
    <property type="nucleotide sequence ID" value="NZ_JANFXX010000008.1"/>
</dbReference>
<comment type="caution">
    <text evidence="1">The sequence shown here is derived from an EMBL/GenBank/DDBJ whole genome shotgun (WGS) entry which is preliminary data.</text>
</comment>
<accession>A0A6I2R2C3</accession>
<evidence type="ECO:0000313" key="1">
    <source>
        <dbReference type="EMBL" id="MSB20808.1"/>
    </source>
</evidence>
<reference evidence="1 2" key="1">
    <citation type="journal article" date="2019" name="Nat. Med.">
        <title>A library of human gut bacterial isolates paired with longitudinal multiomics data enables mechanistic microbiome research.</title>
        <authorList>
            <person name="Poyet M."/>
            <person name="Groussin M."/>
            <person name="Gibbons S.M."/>
            <person name="Avila-Pacheco J."/>
            <person name="Jiang X."/>
            <person name="Kearney S.M."/>
            <person name="Perrotta A.R."/>
            <person name="Berdy B."/>
            <person name="Zhao S."/>
            <person name="Lieberman T.D."/>
            <person name="Swanson P.K."/>
            <person name="Smith M."/>
            <person name="Roesemann S."/>
            <person name="Alexander J.E."/>
            <person name="Rich S.A."/>
            <person name="Livny J."/>
            <person name="Vlamakis H."/>
            <person name="Clish C."/>
            <person name="Bullock K."/>
            <person name="Deik A."/>
            <person name="Scott J."/>
            <person name="Pierce K.A."/>
            <person name="Xavier R.J."/>
            <person name="Alm E.J."/>
        </authorList>
    </citation>
    <scope>NUCLEOTIDE SEQUENCE [LARGE SCALE GENOMIC DNA]</scope>
    <source>
        <strain evidence="1 2">BIOML-A2</strain>
    </source>
</reference>
<dbReference type="EMBL" id="WKPR01000016">
    <property type="protein sequence ID" value="MSB20808.1"/>
    <property type="molecule type" value="Genomic_DNA"/>
</dbReference>
<proteinExistence type="predicted"/>
<dbReference type="AlphaFoldDB" id="A0A6I2R2C3"/>
<evidence type="ECO:0000313" key="2">
    <source>
        <dbReference type="Proteomes" id="UP000434475"/>
    </source>
</evidence>
<protein>
    <submittedName>
        <fullName evidence="1">Uncharacterized protein</fullName>
    </submittedName>
</protein>
<organism evidence="1 2">
    <name type="scientific">Flavonifractor plautii</name>
    <name type="common">Fusobacterium plautii</name>
    <dbReference type="NCBI Taxonomy" id="292800"/>
    <lineage>
        <taxon>Bacteria</taxon>
        <taxon>Bacillati</taxon>
        <taxon>Bacillota</taxon>
        <taxon>Clostridia</taxon>
        <taxon>Eubacteriales</taxon>
        <taxon>Oscillospiraceae</taxon>
        <taxon>Flavonifractor</taxon>
    </lineage>
</organism>
<gene>
    <name evidence="1" type="ORF">GKE97_14960</name>
</gene>